<dbReference type="SUPFAM" id="SSF52980">
    <property type="entry name" value="Restriction endonuclease-like"/>
    <property type="match status" value="2"/>
</dbReference>
<protein>
    <submittedName>
        <fullName evidence="5">Sau3AI family type II restriction endonuclease</fullName>
    </submittedName>
</protein>
<feature type="domain" description="DNA mismatch repair MutH/Type II restriction enzyme Sau3AI" evidence="4">
    <location>
        <begin position="72"/>
        <end position="173"/>
    </location>
</feature>
<evidence type="ECO:0000313" key="6">
    <source>
        <dbReference type="Proteomes" id="UP001529421"/>
    </source>
</evidence>
<comment type="caution">
    <text evidence="5">The sequence shown here is derived from an EMBL/GenBank/DDBJ whole genome shotgun (WGS) entry which is preliminary data.</text>
</comment>
<evidence type="ECO:0000313" key="5">
    <source>
        <dbReference type="EMBL" id="MDM8274499.1"/>
    </source>
</evidence>
<keyword evidence="3" id="KW-0378">Hydrolase</keyword>
<dbReference type="NCBIfam" id="NF040973">
    <property type="entry name" value="restrict_Sau3AI"/>
    <property type="match status" value="1"/>
</dbReference>
<dbReference type="EMBL" id="JAUDDZ010000003">
    <property type="protein sequence ID" value="MDM8274499.1"/>
    <property type="molecule type" value="Genomic_DNA"/>
</dbReference>
<dbReference type="Pfam" id="PF02976">
    <property type="entry name" value="MutH"/>
    <property type="match status" value="1"/>
</dbReference>
<dbReference type="InterPro" id="IPR037057">
    <property type="entry name" value="DNA_rep_MutH/T2_RE_sf"/>
</dbReference>
<proteinExistence type="predicted"/>
<evidence type="ECO:0000256" key="3">
    <source>
        <dbReference type="ARBA" id="ARBA00022801"/>
    </source>
</evidence>
<name>A0ABT7V9D6_9ACTN</name>
<organism evidence="5 6">
    <name type="scientific">Enorma phocaeensis</name>
    <dbReference type="NCBI Taxonomy" id="1871019"/>
    <lineage>
        <taxon>Bacteria</taxon>
        <taxon>Bacillati</taxon>
        <taxon>Actinomycetota</taxon>
        <taxon>Coriobacteriia</taxon>
        <taxon>Coriobacteriales</taxon>
        <taxon>Coriobacteriaceae</taxon>
        <taxon>Enorma</taxon>
    </lineage>
</organism>
<dbReference type="InterPro" id="IPR011337">
    <property type="entry name" value="DNA_rep_MutH/RE_typeII_Sau3AI"/>
</dbReference>
<evidence type="ECO:0000256" key="2">
    <source>
        <dbReference type="ARBA" id="ARBA00022759"/>
    </source>
</evidence>
<dbReference type="SMART" id="SM00927">
    <property type="entry name" value="MutH"/>
    <property type="match status" value="1"/>
</dbReference>
<keyword evidence="2 5" id="KW-0255">Endonuclease</keyword>
<dbReference type="Proteomes" id="UP001529421">
    <property type="component" value="Unassembled WGS sequence"/>
</dbReference>
<dbReference type="Gene3D" id="3.40.600.10">
    <property type="entry name" value="DNA mismatch repair MutH/Restriction endonuclease, type II"/>
    <property type="match status" value="2"/>
</dbReference>
<accession>A0ABT7V9D6</accession>
<keyword evidence="1" id="KW-0540">Nuclease</keyword>
<reference evidence="6" key="1">
    <citation type="submission" date="2023-06" db="EMBL/GenBank/DDBJ databases">
        <title>Identification and characterization of horizontal gene transfer across gut microbiota members of farm animals based on homology search.</title>
        <authorList>
            <person name="Zeman M."/>
            <person name="Kubasova T."/>
            <person name="Jahodarova E."/>
            <person name="Nykrynova M."/>
            <person name="Rychlik I."/>
        </authorList>
    </citation>
    <scope>NUCLEOTIDE SEQUENCE [LARGE SCALE GENOMIC DNA]</scope>
    <source>
        <strain evidence="6">154_Feed</strain>
    </source>
</reference>
<dbReference type="CDD" id="cd22355">
    <property type="entry name" value="Sau3AI_C"/>
    <property type="match status" value="1"/>
</dbReference>
<evidence type="ECO:0000259" key="4">
    <source>
        <dbReference type="SMART" id="SM00927"/>
    </source>
</evidence>
<reference evidence="5 6" key="2">
    <citation type="submission" date="2023-06" db="EMBL/GenBank/DDBJ databases">
        <authorList>
            <person name="Zeman M."/>
            <person name="Kubasova T."/>
            <person name="Jahodarova E."/>
            <person name="Nykrynova M."/>
            <person name="Rychlik I."/>
        </authorList>
    </citation>
    <scope>NUCLEOTIDE SEQUENCE [LARGE SCALE GENOMIC DNA]</scope>
    <source>
        <strain evidence="5 6">154_Feed</strain>
    </source>
</reference>
<evidence type="ECO:0000256" key="1">
    <source>
        <dbReference type="ARBA" id="ARBA00022722"/>
    </source>
</evidence>
<dbReference type="InterPro" id="IPR011335">
    <property type="entry name" value="Restrct_endonuc-II-like"/>
</dbReference>
<gene>
    <name evidence="5" type="ORF">QUW28_03130</name>
</gene>
<keyword evidence="6" id="KW-1185">Reference proteome</keyword>
<sequence>MEKSVELRKLLEKTDFSSGESIERFALHLQGMTFREVLDLGIAPPNINVKDYGSKRFKGGMGNLLEERYFGYRSNSDERPDFPEAGVELKATCFDIRKKDHEPTAGERLVLTMIPFDEPIEEDLFTSHLWNKCRKLLLIFYLRDRTKDRYDQTIEYVTLFTPSRDDLKIIQDDYRKIVSYIRDGRADELSEGMTSYLGAATKGASEATMWSTQFYPHIEKDGTKVYRKAKRRAFSFKRQYMDYILHHVIMQDRHAAERIVAPGELDGVTFEEYVTSQIALHIGKTDQQIAEELQEPYTGNKAQWTKLVYRMLGIKGNRTEEFMKAGISVRVVRIEESGRIKESLSFAPFEFEKLLAESWDDSEFRSYLDETRFFFVVFKKVDGAYRLAGSMFWNMPVAEIEGEAKRCWEKTRKVISSGVELVPSKQKGGKLIFRNNLPGISDNALVHVRPHAQRAAYKLDDGTTIGNIERDGSRLPDGRWMTRQSFWFNNSYLLSILNATLNDAR</sequence>
<dbReference type="GO" id="GO:0004519">
    <property type="term" value="F:endonuclease activity"/>
    <property type="evidence" value="ECO:0007669"/>
    <property type="project" value="UniProtKB-KW"/>
</dbReference>
<dbReference type="CDD" id="cd22356">
    <property type="entry name" value="Sau3AI_N-like"/>
    <property type="match status" value="1"/>
</dbReference>
<dbReference type="RefSeq" id="WP_289544510.1">
    <property type="nucleotide sequence ID" value="NZ_JAUDDZ010000003.1"/>
</dbReference>